<sequence>MVVPAAPGAALEVVESEAVLEFAVVVLDPPAALSRWLTGLGRSWS</sequence>
<reference evidence="2" key="1">
    <citation type="submission" date="2008-12" db="EMBL/GenBank/DDBJ databases">
        <title>Annotation of Streptomyces ghanaensis ATCC 14672.</title>
        <authorList>
            <consortium name="The Broad Institute Genome Sequencing Platform"/>
            <consortium name="Broad Institute Microbial Sequencing Center"/>
            <person name="Fischbach M."/>
            <person name="Ward D."/>
            <person name="Young S."/>
            <person name="Kodira C.D."/>
            <person name="Zeng Q."/>
            <person name="Koehrsen M."/>
            <person name="Godfrey P."/>
            <person name="Alvarado L."/>
            <person name="Berlin A.M."/>
            <person name="Borenstein D."/>
            <person name="Chen Z."/>
            <person name="Engels R."/>
            <person name="Freedman E."/>
            <person name="Gellesch M."/>
            <person name="Goldberg J."/>
            <person name="Griggs A."/>
            <person name="Gujja S."/>
            <person name="Heiman D.I."/>
            <person name="Hepburn T.A."/>
            <person name="Howarth C."/>
            <person name="Jen D."/>
            <person name="Larson L."/>
            <person name="Lewis B."/>
            <person name="Mehta T."/>
            <person name="Park D."/>
            <person name="Pearson M."/>
            <person name="Roberts A."/>
            <person name="Saif S."/>
            <person name="Shea T.D."/>
            <person name="Shenoy N."/>
            <person name="Sisk P."/>
            <person name="Stolte C."/>
            <person name="Sykes S.N."/>
            <person name="Walk T."/>
            <person name="White J."/>
            <person name="Yandava C."/>
            <person name="Straight P."/>
            <person name="Clardy J."/>
            <person name="Hung D."/>
            <person name="Kolter R."/>
            <person name="Mekalanos J."/>
            <person name="Walker S."/>
            <person name="Walsh C.T."/>
            <person name="Wieland B.L.C."/>
            <person name="Ilzarbe M."/>
            <person name="Galagan J."/>
            <person name="Nusbaum C."/>
            <person name="Birren B."/>
        </authorList>
    </citation>
    <scope>NUCLEOTIDE SEQUENCE [LARGE SCALE GENOMIC DNA]</scope>
    <source>
        <strain evidence="2">ATCC 14672 / DSM 40746 / JCM 4963 / KCTC 9882 / NRRL B-12104 / FH 1290</strain>
    </source>
</reference>
<gene>
    <name evidence="1" type="ORF">SSFG_07011</name>
</gene>
<evidence type="ECO:0000313" key="1">
    <source>
        <dbReference type="EMBL" id="EFE71775.2"/>
    </source>
</evidence>
<proteinExistence type="predicted"/>
<organism evidence="1 2">
    <name type="scientific">Streptomyces viridosporus (strain ATCC 14672 / DSM 40746 / JCM 4963 / KCTC 9882 / NRRL B-12104 / FH 1290)</name>
    <name type="common">Streptomyces ghanaensis</name>
    <dbReference type="NCBI Taxonomy" id="566461"/>
    <lineage>
        <taxon>Bacteria</taxon>
        <taxon>Bacillati</taxon>
        <taxon>Actinomycetota</taxon>
        <taxon>Actinomycetes</taxon>
        <taxon>Kitasatosporales</taxon>
        <taxon>Streptomycetaceae</taxon>
        <taxon>Streptomyces</taxon>
    </lineage>
</organism>
<name>D6A6U9_STRV1</name>
<dbReference type="EMBL" id="DS999641">
    <property type="protein sequence ID" value="EFE71775.2"/>
    <property type="molecule type" value="Genomic_DNA"/>
</dbReference>
<dbReference type="AlphaFoldDB" id="D6A6U9"/>
<evidence type="ECO:0000313" key="2">
    <source>
        <dbReference type="Proteomes" id="UP000003824"/>
    </source>
</evidence>
<protein>
    <submittedName>
        <fullName evidence="1">Predicted protein</fullName>
    </submittedName>
</protein>
<accession>D6A6U9</accession>
<dbReference type="Proteomes" id="UP000003824">
    <property type="component" value="Unassembled WGS sequence"/>
</dbReference>